<dbReference type="GO" id="GO:0035438">
    <property type="term" value="F:cyclic-di-GMP binding"/>
    <property type="evidence" value="ECO:0007669"/>
    <property type="project" value="TreeGrafter"/>
</dbReference>
<dbReference type="GO" id="GO:0032481">
    <property type="term" value="P:positive regulation of type I interferon production"/>
    <property type="evidence" value="ECO:0007669"/>
    <property type="project" value="InterPro"/>
</dbReference>
<feature type="domain" description="TIR" evidence="2">
    <location>
        <begin position="30"/>
        <end position="156"/>
    </location>
</feature>
<reference evidence="3" key="1">
    <citation type="journal article" date="2023" name="Mol. Biol. Evol.">
        <title>Third-Generation Sequencing Reveals the Adaptive Role of the Epigenome in Three Deep-Sea Polychaetes.</title>
        <authorList>
            <person name="Perez M."/>
            <person name="Aroh O."/>
            <person name="Sun Y."/>
            <person name="Lan Y."/>
            <person name="Juniper S.K."/>
            <person name="Young C.R."/>
            <person name="Angers B."/>
            <person name="Qian P.Y."/>
        </authorList>
    </citation>
    <scope>NUCLEOTIDE SEQUENCE</scope>
    <source>
        <strain evidence="3">P08H-3</strain>
    </source>
</reference>
<keyword evidence="4" id="KW-1185">Reference proteome</keyword>
<protein>
    <recommendedName>
        <fullName evidence="2">TIR domain-containing protein</fullName>
    </recommendedName>
</protein>
<organism evidence="3 4">
    <name type="scientific">Paralvinella palmiformis</name>
    <dbReference type="NCBI Taxonomy" id="53620"/>
    <lineage>
        <taxon>Eukaryota</taxon>
        <taxon>Metazoa</taxon>
        <taxon>Spiralia</taxon>
        <taxon>Lophotrochozoa</taxon>
        <taxon>Annelida</taxon>
        <taxon>Polychaeta</taxon>
        <taxon>Sedentaria</taxon>
        <taxon>Canalipalpata</taxon>
        <taxon>Terebellida</taxon>
        <taxon>Terebelliformia</taxon>
        <taxon>Alvinellidae</taxon>
        <taxon>Paralvinella</taxon>
    </lineage>
</organism>
<evidence type="ECO:0000313" key="3">
    <source>
        <dbReference type="EMBL" id="KAK2155211.1"/>
    </source>
</evidence>
<feature type="region of interest" description="Disordered" evidence="1">
    <location>
        <begin position="321"/>
        <end position="341"/>
    </location>
</feature>
<dbReference type="PANTHER" id="PTHR34339:SF1">
    <property type="entry name" value="STIMULATOR OF INTERFERON GENES PROTEIN"/>
    <property type="match status" value="1"/>
</dbReference>
<dbReference type="GO" id="GO:0061709">
    <property type="term" value="P:reticulophagy"/>
    <property type="evidence" value="ECO:0007669"/>
    <property type="project" value="TreeGrafter"/>
</dbReference>
<dbReference type="GO" id="GO:0016239">
    <property type="term" value="P:positive regulation of macroautophagy"/>
    <property type="evidence" value="ECO:0007669"/>
    <property type="project" value="TreeGrafter"/>
</dbReference>
<dbReference type="EMBL" id="JAODUP010000246">
    <property type="protein sequence ID" value="KAK2155211.1"/>
    <property type="molecule type" value="Genomic_DNA"/>
</dbReference>
<accession>A0AAD9JM13</accession>
<dbReference type="GO" id="GO:0000045">
    <property type="term" value="P:autophagosome assembly"/>
    <property type="evidence" value="ECO:0007669"/>
    <property type="project" value="TreeGrafter"/>
</dbReference>
<dbReference type="AlphaFoldDB" id="A0AAD9JM13"/>
<evidence type="ECO:0000256" key="1">
    <source>
        <dbReference type="SAM" id="MobiDB-lite"/>
    </source>
</evidence>
<evidence type="ECO:0000259" key="2">
    <source>
        <dbReference type="PROSITE" id="PS50104"/>
    </source>
</evidence>
<dbReference type="Pfam" id="PF15009">
    <property type="entry name" value="STING_LBD"/>
    <property type="match status" value="1"/>
</dbReference>
<proteinExistence type="predicted"/>
<dbReference type="Pfam" id="PF13676">
    <property type="entry name" value="TIR_2"/>
    <property type="match status" value="1"/>
</dbReference>
<dbReference type="Gene3D" id="3.40.50.10140">
    <property type="entry name" value="Toll/interleukin-1 receptor homology (TIR) domain"/>
    <property type="match status" value="1"/>
</dbReference>
<dbReference type="GO" id="GO:0045087">
    <property type="term" value="P:innate immune response"/>
    <property type="evidence" value="ECO:0007669"/>
    <property type="project" value="TreeGrafter"/>
</dbReference>
<dbReference type="Gene3D" id="3.40.50.12100">
    <property type="entry name" value="Stimulator of interferon genes protein"/>
    <property type="match status" value="1"/>
</dbReference>
<dbReference type="Gene3D" id="1.20.5.5200">
    <property type="match status" value="1"/>
</dbReference>
<evidence type="ECO:0000313" key="4">
    <source>
        <dbReference type="Proteomes" id="UP001208570"/>
    </source>
</evidence>
<dbReference type="GO" id="GO:0005776">
    <property type="term" value="C:autophagosome"/>
    <property type="evidence" value="ECO:0007669"/>
    <property type="project" value="TreeGrafter"/>
</dbReference>
<dbReference type="InterPro" id="IPR000157">
    <property type="entry name" value="TIR_dom"/>
</dbReference>
<comment type="caution">
    <text evidence="3">The sequence shown here is derived from an EMBL/GenBank/DDBJ whole genome shotgun (WGS) entry which is preliminary data.</text>
</comment>
<sequence length="375" mass="42332">MAISSTTCHALDPISATLKGIKPGKRLVEDEAHVFISFDEDEQNLADHIKRELEKLGFKCLSNNDIMPGDLKLDGLERCIKRSSKMIVIITEKYLKADAVNYAAIVGIIKGSEEKKKMTVPILHEINPNMVPTYMKEVNYIQTNEAAFWERLLNTLNHEIPLSALVETRDIAEGLAWGYYYNYLCLILPGLKDRMRKKYGDLAVTKFILLLPESGLTMNLGEIDTNFQEEKLEFNINRRDFGNTVVKVKDPATGRELCLCVEFATPLRTMFEMERGSVAGLSKEQKTKEIIAFGSIIQNIIRCESASKGFPEVVPLSYDARQYGDDDDDNNNRCKSTKNSNVDNAPAVAAANNDIYLSETNDEHYLSRMILERIS</sequence>
<gene>
    <name evidence="3" type="ORF">LSH36_246g04015</name>
</gene>
<dbReference type="GO" id="GO:0061507">
    <property type="term" value="F:2',3'-cyclic GMP-AMP binding"/>
    <property type="evidence" value="ECO:0007669"/>
    <property type="project" value="TreeGrafter"/>
</dbReference>
<dbReference type="GO" id="GO:0002218">
    <property type="term" value="P:activation of innate immune response"/>
    <property type="evidence" value="ECO:0007669"/>
    <property type="project" value="InterPro"/>
</dbReference>
<dbReference type="PROSITE" id="PS50104">
    <property type="entry name" value="TIR"/>
    <property type="match status" value="1"/>
</dbReference>
<dbReference type="PANTHER" id="PTHR34339">
    <property type="entry name" value="STIMULATOR OF INTERFERON GENES PROTEIN"/>
    <property type="match status" value="1"/>
</dbReference>
<name>A0AAD9JM13_9ANNE</name>
<dbReference type="Proteomes" id="UP001208570">
    <property type="component" value="Unassembled WGS sequence"/>
</dbReference>
<dbReference type="InterPro" id="IPR038623">
    <property type="entry name" value="STING_C_sf"/>
</dbReference>
<dbReference type="SUPFAM" id="SSF52200">
    <property type="entry name" value="Toll/Interleukin receptor TIR domain"/>
    <property type="match status" value="1"/>
</dbReference>
<dbReference type="InterPro" id="IPR029158">
    <property type="entry name" value="STING"/>
</dbReference>
<dbReference type="GO" id="GO:0005789">
    <property type="term" value="C:endoplasmic reticulum membrane"/>
    <property type="evidence" value="ECO:0007669"/>
    <property type="project" value="TreeGrafter"/>
</dbReference>
<dbReference type="InterPro" id="IPR055432">
    <property type="entry name" value="STING_LBD"/>
</dbReference>
<dbReference type="InterPro" id="IPR035897">
    <property type="entry name" value="Toll_tir_struct_dom_sf"/>
</dbReference>
<dbReference type="GO" id="GO:0007165">
    <property type="term" value="P:signal transduction"/>
    <property type="evidence" value="ECO:0007669"/>
    <property type="project" value="InterPro"/>
</dbReference>